<organism evidence="7 8">
    <name type="scientific">Edaphochlamys debaryana</name>
    <dbReference type="NCBI Taxonomy" id="47281"/>
    <lineage>
        <taxon>Eukaryota</taxon>
        <taxon>Viridiplantae</taxon>
        <taxon>Chlorophyta</taxon>
        <taxon>core chlorophytes</taxon>
        <taxon>Chlorophyceae</taxon>
        <taxon>CS clade</taxon>
        <taxon>Chlamydomonadales</taxon>
        <taxon>Chlamydomonadales incertae sedis</taxon>
        <taxon>Edaphochlamys</taxon>
    </lineage>
</organism>
<dbReference type="SUPFAM" id="SSF46785">
    <property type="entry name" value="Winged helix' DNA-binding domain"/>
    <property type="match status" value="1"/>
</dbReference>
<feature type="compositionally biased region" description="Gly residues" evidence="4">
    <location>
        <begin position="309"/>
        <end position="329"/>
    </location>
</feature>
<dbReference type="AlphaFoldDB" id="A0A836C463"/>
<feature type="region of interest" description="Disordered" evidence="4">
    <location>
        <begin position="210"/>
        <end position="279"/>
    </location>
</feature>
<dbReference type="EMBL" id="JAEHOE010000009">
    <property type="protein sequence ID" value="KAG2498568.1"/>
    <property type="molecule type" value="Genomic_DNA"/>
</dbReference>
<comment type="caution">
    <text evidence="7">The sequence shown here is derived from an EMBL/GenBank/DDBJ whole genome shotgun (WGS) entry which is preliminary data.</text>
</comment>
<evidence type="ECO:0000259" key="5">
    <source>
        <dbReference type="Pfam" id="PF00891"/>
    </source>
</evidence>
<keyword evidence="1" id="KW-0489">Methyltransferase</keyword>
<evidence type="ECO:0000313" key="8">
    <source>
        <dbReference type="Proteomes" id="UP000612055"/>
    </source>
</evidence>
<name>A0A836C463_9CHLO</name>
<dbReference type="PANTHER" id="PTHR43712:SF2">
    <property type="entry name" value="O-METHYLTRANSFERASE CICE"/>
    <property type="match status" value="1"/>
</dbReference>
<dbReference type="GO" id="GO:0046983">
    <property type="term" value="F:protein dimerization activity"/>
    <property type="evidence" value="ECO:0007669"/>
    <property type="project" value="InterPro"/>
</dbReference>
<protein>
    <recommendedName>
        <fullName evidence="9">O-methyltransferase domain-containing protein</fullName>
    </recommendedName>
</protein>
<evidence type="ECO:0000256" key="3">
    <source>
        <dbReference type="ARBA" id="ARBA00022691"/>
    </source>
</evidence>
<feature type="domain" description="O-methyltransferase C-terminal" evidence="5">
    <location>
        <begin position="382"/>
        <end position="536"/>
    </location>
</feature>
<feature type="domain" description="O-methyltransferase dimerisation" evidence="6">
    <location>
        <begin position="112"/>
        <end position="175"/>
    </location>
</feature>
<dbReference type="InterPro" id="IPR016461">
    <property type="entry name" value="COMT-like"/>
</dbReference>
<dbReference type="Pfam" id="PF00891">
    <property type="entry name" value="Methyltransf_2"/>
    <property type="match status" value="1"/>
</dbReference>
<keyword evidence="3" id="KW-0949">S-adenosyl-L-methionine</keyword>
<evidence type="ECO:0008006" key="9">
    <source>
        <dbReference type="Google" id="ProtNLM"/>
    </source>
</evidence>
<feature type="compositionally biased region" description="Gly residues" evidence="4">
    <location>
        <begin position="570"/>
        <end position="581"/>
    </location>
</feature>
<feature type="region of interest" description="Disordered" evidence="4">
    <location>
        <begin position="535"/>
        <end position="583"/>
    </location>
</feature>
<evidence type="ECO:0000256" key="2">
    <source>
        <dbReference type="ARBA" id="ARBA00022679"/>
    </source>
</evidence>
<dbReference type="SUPFAM" id="SSF53335">
    <property type="entry name" value="S-adenosyl-L-methionine-dependent methyltransferases"/>
    <property type="match status" value="1"/>
</dbReference>
<dbReference type="Proteomes" id="UP000612055">
    <property type="component" value="Unassembled WGS sequence"/>
</dbReference>
<feature type="region of interest" description="Disordered" evidence="4">
    <location>
        <begin position="1"/>
        <end position="53"/>
    </location>
</feature>
<feature type="region of interest" description="Disordered" evidence="4">
    <location>
        <begin position="65"/>
        <end position="89"/>
    </location>
</feature>
<dbReference type="Pfam" id="PF08100">
    <property type="entry name" value="Dimerisation"/>
    <property type="match status" value="1"/>
</dbReference>
<dbReference type="PROSITE" id="PS51683">
    <property type="entry name" value="SAM_OMT_II"/>
    <property type="match status" value="1"/>
</dbReference>
<dbReference type="InterPro" id="IPR012967">
    <property type="entry name" value="COMT_dimerisation"/>
</dbReference>
<dbReference type="Gene3D" id="1.10.10.10">
    <property type="entry name" value="Winged helix-like DNA-binding domain superfamily/Winged helix DNA-binding domain"/>
    <property type="match status" value="1"/>
</dbReference>
<dbReference type="GO" id="GO:0008171">
    <property type="term" value="F:O-methyltransferase activity"/>
    <property type="evidence" value="ECO:0007669"/>
    <property type="project" value="InterPro"/>
</dbReference>
<dbReference type="PANTHER" id="PTHR43712">
    <property type="entry name" value="PUTATIVE (AFU_ORTHOLOGUE AFUA_4G14580)-RELATED"/>
    <property type="match status" value="1"/>
</dbReference>
<dbReference type="OrthoDB" id="543905at2759"/>
<dbReference type="InterPro" id="IPR036388">
    <property type="entry name" value="WH-like_DNA-bd_sf"/>
</dbReference>
<evidence type="ECO:0000256" key="4">
    <source>
        <dbReference type="SAM" id="MobiDB-lite"/>
    </source>
</evidence>
<dbReference type="InterPro" id="IPR036390">
    <property type="entry name" value="WH_DNA-bd_sf"/>
</dbReference>
<feature type="compositionally biased region" description="Low complexity" evidence="4">
    <location>
        <begin position="210"/>
        <end position="222"/>
    </location>
</feature>
<dbReference type="GO" id="GO:0032259">
    <property type="term" value="P:methylation"/>
    <property type="evidence" value="ECO:0007669"/>
    <property type="project" value="UniProtKB-KW"/>
</dbReference>
<proteinExistence type="predicted"/>
<keyword evidence="8" id="KW-1185">Reference proteome</keyword>
<feature type="compositionally biased region" description="Low complexity" evidence="4">
    <location>
        <begin position="237"/>
        <end position="279"/>
    </location>
</feature>
<keyword evidence="2" id="KW-0808">Transferase</keyword>
<dbReference type="InterPro" id="IPR029063">
    <property type="entry name" value="SAM-dependent_MTases_sf"/>
</dbReference>
<dbReference type="Gene3D" id="3.40.50.150">
    <property type="entry name" value="Vaccinia Virus protein VP39"/>
    <property type="match status" value="2"/>
</dbReference>
<dbReference type="InterPro" id="IPR001077">
    <property type="entry name" value="COMT_C"/>
</dbReference>
<evidence type="ECO:0000313" key="7">
    <source>
        <dbReference type="EMBL" id="KAG2498568.1"/>
    </source>
</evidence>
<sequence>MAAAAAPAELPGDSDAARETAGAAPPPVGPGPFHGPFHGACGAGRTGSDAAGRSASLQLANALSSPVLKARRGPGEEGGGGSAPTPCPYHSSPSLQAVVGVSADTAGALEGLIRGSWAPNATYALCRLGVPDALSTAPGSARSAAELAQELHCDAACLLRLLRLCAAYGLLQETEVAAAAAATAGSGATAAAAAATAGSGATAVAAGEAGEAPAAAAETGEAPPSPWQQARDRERAAAGAEPRGSPAAQPDRSGSSGAGSGSADLGARSGSGSASDAASCGVTSSAGSGLVSSGSGLALLSSGSLGTAVSGGEGGGSEVGVGVGGGDGAAGAKAQSPPPREALSRFHLTEMGAMLKSTHPSCMHWLALMLGLPGHYLSRGFLYDNVKEGRMGFEKAFGCDWYSYVAREPLEARAFDRAMTATATADAQLVAGAYDFGRHDVVMDAGGGHGLLLGAILHRHPGVRSGVVMELPGVVAAARRLGRKGLERLSYVEGDFFSPFPRAADCIVMRLVLHDWPDDKATQILRHAAAALAQSGQGGGGLHPGEEGKGEVGAEEQQEGQRGHGPEAAGPGGPGGPGAGPVGPRAGPVLVVVDAVLPELVGPGASPATVAQLEFDMGMMLMTTGRERSLSEWRALLRGGGFELQQVLHPGGGSKELSVLVAAPVGI</sequence>
<feature type="region of interest" description="Disordered" evidence="4">
    <location>
        <begin position="307"/>
        <end position="340"/>
    </location>
</feature>
<evidence type="ECO:0000259" key="6">
    <source>
        <dbReference type="Pfam" id="PF08100"/>
    </source>
</evidence>
<gene>
    <name evidence="7" type="ORF">HYH03_003319</name>
</gene>
<evidence type="ECO:0000256" key="1">
    <source>
        <dbReference type="ARBA" id="ARBA00022603"/>
    </source>
</evidence>
<reference evidence="7" key="1">
    <citation type="journal article" date="2020" name="bioRxiv">
        <title>Comparative genomics of Chlamydomonas.</title>
        <authorList>
            <person name="Craig R.J."/>
            <person name="Hasan A.R."/>
            <person name="Ness R.W."/>
            <person name="Keightley P.D."/>
        </authorList>
    </citation>
    <scope>NUCLEOTIDE SEQUENCE</scope>
    <source>
        <strain evidence="7">CCAP 11/70</strain>
    </source>
</reference>
<accession>A0A836C463</accession>